<dbReference type="InterPro" id="IPR046331">
    <property type="entry name" value="GPAM1-like"/>
</dbReference>
<dbReference type="PANTHER" id="PTHR46370">
    <property type="entry name" value="GPALPP MOTIFS-CONTAINING PROTEIN 1"/>
    <property type="match status" value="1"/>
</dbReference>
<reference evidence="3 4" key="1">
    <citation type="journal article" date="2023" name="Commun. Biol.">
        <title>Genome analysis of Parmales, the sister group of diatoms, reveals the evolutionary specialization of diatoms from phago-mixotrophs to photoautotrophs.</title>
        <authorList>
            <person name="Ban H."/>
            <person name="Sato S."/>
            <person name="Yoshikawa S."/>
            <person name="Yamada K."/>
            <person name="Nakamura Y."/>
            <person name="Ichinomiya M."/>
            <person name="Sato N."/>
            <person name="Blanc-Mathieu R."/>
            <person name="Endo H."/>
            <person name="Kuwata A."/>
            <person name="Ogata H."/>
        </authorList>
    </citation>
    <scope>NUCLEOTIDE SEQUENCE [LARGE SCALE GENOMIC DNA]</scope>
</reference>
<feature type="region of interest" description="Disordered" evidence="1">
    <location>
        <begin position="42"/>
        <end position="96"/>
    </location>
</feature>
<proteinExistence type="predicted"/>
<evidence type="ECO:0000313" key="3">
    <source>
        <dbReference type="EMBL" id="GMI36247.1"/>
    </source>
</evidence>
<dbReference type="Pfam" id="PF12572">
    <property type="entry name" value="DUF3752"/>
    <property type="match status" value="1"/>
</dbReference>
<feature type="region of interest" description="Disordered" evidence="1">
    <location>
        <begin position="115"/>
        <end position="164"/>
    </location>
</feature>
<keyword evidence="4" id="KW-1185">Reference proteome</keyword>
<evidence type="ECO:0000313" key="4">
    <source>
        <dbReference type="Proteomes" id="UP001165060"/>
    </source>
</evidence>
<feature type="compositionally biased region" description="Basic and acidic residues" evidence="1">
    <location>
        <begin position="126"/>
        <end position="141"/>
    </location>
</feature>
<feature type="compositionally biased region" description="Basic and acidic residues" evidence="1">
    <location>
        <begin position="148"/>
        <end position="164"/>
    </location>
</feature>
<sequence>PPPPPARRYAVTATARGPRLTASQVKAAATIREHEMLVAKGLAEPGSDPFGGGGREEWMLTPGEHDFMGGLAASGKADKSRGFKNEKSHENKAIAKPEVRVDPEIQRQMDELQAEHDALRGPSLMDAHRDKKREAKAEAKAKGGARGWNRDKDLDAGRKVDKNNLKNLMNGAAGLKDKFSATGAATM</sequence>
<feature type="non-terminal residue" evidence="3">
    <location>
        <position position="1"/>
    </location>
</feature>
<evidence type="ECO:0000259" key="2">
    <source>
        <dbReference type="Pfam" id="PF12572"/>
    </source>
</evidence>
<comment type="caution">
    <text evidence="3">The sequence shown here is derived from an EMBL/GenBank/DDBJ whole genome shotgun (WGS) entry which is preliminary data.</text>
</comment>
<feature type="domain" description="DUF3752" evidence="2">
    <location>
        <begin position="77"/>
        <end position="180"/>
    </location>
</feature>
<gene>
    <name evidence="3" type="ORF">TeGR_g803</name>
</gene>
<evidence type="ECO:0000256" key="1">
    <source>
        <dbReference type="SAM" id="MobiDB-lite"/>
    </source>
</evidence>
<name>A0ABQ6MZM0_9STRA</name>
<accession>A0ABQ6MZM0</accession>
<dbReference type="Proteomes" id="UP001165060">
    <property type="component" value="Unassembled WGS sequence"/>
</dbReference>
<organism evidence="3 4">
    <name type="scientific">Tetraparma gracilis</name>
    <dbReference type="NCBI Taxonomy" id="2962635"/>
    <lineage>
        <taxon>Eukaryota</taxon>
        <taxon>Sar</taxon>
        <taxon>Stramenopiles</taxon>
        <taxon>Ochrophyta</taxon>
        <taxon>Bolidophyceae</taxon>
        <taxon>Parmales</taxon>
        <taxon>Triparmaceae</taxon>
        <taxon>Tetraparma</taxon>
    </lineage>
</organism>
<dbReference type="EMBL" id="BRYB01004756">
    <property type="protein sequence ID" value="GMI36247.1"/>
    <property type="molecule type" value="Genomic_DNA"/>
</dbReference>
<protein>
    <recommendedName>
        <fullName evidence="2">DUF3752 domain-containing protein</fullName>
    </recommendedName>
</protein>
<feature type="compositionally biased region" description="Basic and acidic residues" evidence="1">
    <location>
        <begin position="54"/>
        <end position="67"/>
    </location>
</feature>
<feature type="compositionally biased region" description="Basic and acidic residues" evidence="1">
    <location>
        <begin position="76"/>
        <end position="96"/>
    </location>
</feature>
<dbReference type="PANTHER" id="PTHR46370:SF1">
    <property type="entry name" value="GPALPP MOTIFS-CONTAINING PROTEIN 1"/>
    <property type="match status" value="1"/>
</dbReference>
<dbReference type="InterPro" id="IPR022226">
    <property type="entry name" value="DUF3752"/>
</dbReference>